<sequence>MACHFAPSINPLNTAQPLQETTTLDLTAITDKEKAACREFFVGKHNKTPERYIKIRNHIVNEWNRVKPKYLTKIAVRPGLKDCGDVNAIGRVHSFLEQLGVINVGTGKLPAPKRRPAPRPRPSSAALAGAAMTTAVSSPRREASWFSETDLGKAFGPRKRRVRDEFGQWIDEKDLEGRVISHEVIVRTDQDNGAKRKRRKAQDMMDDEWNDFTLIPCRSYTELYPAPFRVEIDSEALLLADLHSHMASTEIIGLLGGTYDATNRALRVTAVFPCNSISTTIQCEMDPASEIEAREEFSKQQLQVVGWYHSHPTFEPNPSVRDIVNQSSYQELCRLEGGVEPFIGVIFTPFDDHAHSLVSPYRVISVNRSPGRPDQHGTPYSCMKHVIHPETISTDLLDKARTIIAKYQDHPHRTDFTAMYGKSEPVSKLEKLISAIQAHLVCVPDVDVAKFTDEIRKLLGPVSAGVLIAASGETSKDQDIDNGEDKGHQSATTSGYALPLEAATETATSGTQTTSKGGEEGNTASAATATLPDKRSLALAKVPLPQG</sequence>
<evidence type="ECO:0000313" key="1">
    <source>
        <dbReference type="EMBL" id="KAJ1680031.1"/>
    </source>
</evidence>
<evidence type="ECO:0000313" key="2">
    <source>
        <dbReference type="Proteomes" id="UP001145114"/>
    </source>
</evidence>
<protein>
    <submittedName>
        <fullName evidence="1">Uncharacterized protein</fullName>
    </submittedName>
</protein>
<accession>A0ACC1HUM5</accession>
<dbReference type="Proteomes" id="UP001145114">
    <property type="component" value="Unassembled WGS sequence"/>
</dbReference>
<name>A0ACC1HUM5_9FUNG</name>
<reference evidence="1" key="1">
    <citation type="submission" date="2022-06" db="EMBL/GenBank/DDBJ databases">
        <title>Phylogenomic reconstructions and comparative analyses of Kickxellomycotina fungi.</title>
        <authorList>
            <person name="Reynolds N.K."/>
            <person name="Stajich J.E."/>
            <person name="Barry K."/>
            <person name="Grigoriev I.V."/>
            <person name="Crous P."/>
            <person name="Smith M.E."/>
        </authorList>
    </citation>
    <scope>NUCLEOTIDE SEQUENCE</scope>
    <source>
        <strain evidence="1">RSA 2271</strain>
    </source>
</reference>
<organism evidence="1 2">
    <name type="scientific">Spiromyces aspiralis</name>
    <dbReference type="NCBI Taxonomy" id="68401"/>
    <lineage>
        <taxon>Eukaryota</taxon>
        <taxon>Fungi</taxon>
        <taxon>Fungi incertae sedis</taxon>
        <taxon>Zoopagomycota</taxon>
        <taxon>Kickxellomycotina</taxon>
        <taxon>Kickxellomycetes</taxon>
        <taxon>Kickxellales</taxon>
        <taxon>Kickxellaceae</taxon>
        <taxon>Spiromyces</taxon>
    </lineage>
</organism>
<keyword evidence="2" id="KW-1185">Reference proteome</keyword>
<proteinExistence type="predicted"/>
<comment type="caution">
    <text evidence="1">The sequence shown here is derived from an EMBL/GenBank/DDBJ whole genome shotgun (WGS) entry which is preliminary data.</text>
</comment>
<dbReference type="EMBL" id="JAMZIH010000070">
    <property type="protein sequence ID" value="KAJ1680031.1"/>
    <property type="molecule type" value="Genomic_DNA"/>
</dbReference>
<gene>
    <name evidence="1" type="ORF">EV182_000822</name>
</gene>